<accession>A0A834H959</accession>
<proteinExistence type="predicted"/>
<dbReference type="PANTHER" id="PTHR37743:SF1">
    <property type="entry name" value="ARM REPEAT SUPERFAMILY PROTEIN"/>
    <property type="match status" value="1"/>
</dbReference>
<dbReference type="SUPFAM" id="SSF52540">
    <property type="entry name" value="P-loop containing nucleoside triphosphate hydrolases"/>
    <property type="match status" value="1"/>
</dbReference>
<dbReference type="InterPro" id="IPR018289">
    <property type="entry name" value="MULE_transposase_dom"/>
</dbReference>
<evidence type="ECO:0000313" key="2">
    <source>
        <dbReference type="EMBL" id="KAF7148743.1"/>
    </source>
</evidence>
<dbReference type="InterPro" id="IPR027417">
    <property type="entry name" value="P-loop_NTPase"/>
</dbReference>
<dbReference type="AlphaFoldDB" id="A0A834H959"/>
<evidence type="ECO:0000313" key="3">
    <source>
        <dbReference type="Proteomes" id="UP000626092"/>
    </source>
</evidence>
<dbReference type="Gene3D" id="3.40.50.300">
    <property type="entry name" value="P-loop containing nucleotide triphosphate hydrolases"/>
    <property type="match status" value="1"/>
</dbReference>
<gene>
    <name evidence="2" type="ORF">RHSIM_Rhsim03G0097300</name>
</gene>
<dbReference type="PANTHER" id="PTHR37743">
    <property type="entry name" value="ARM REPEAT SUPERFAMILY PROTEIN"/>
    <property type="match status" value="1"/>
</dbReference>
<comment type="caution">
    <text evidence="2">The sequence shown here is derived from an EMBL/GenBank/DDBJ whole genome shotgun (WGS) entry which is preliminary data.</text>
</comment>
<organism evidence="2 3">
    <name type="scientific">Rhododendron simsii</name>
    <name type="common">Sims's rhododendron</name>
    <dbReference type="NCBI Taxonomy" id="118357"/>
    <lineage>
        <taxon>Eukaryota</taxon>
        <taxon>Viridiplantae</taxon>
        <taxon>Streptophyta</taxon>
        <taxon>Embryophyta</taxon>
        <taxon>Tracheophyta</taxon>
        <taxon>Spermatophyta</taxon>
        <taxon>Magnoliopsida</taxon>
        <taxon>eudicotyledons</taxon>
        <taxon>Gunneridae</taxon>
        <taxon>Pentapetalae</taxon>
        <taxon>asterids</taxon>
        <taxon>Ericales</taxon>
        <taxon>Ericaceae</taxon>
        <taxon>Ericoideae</taxon>
        <taxon>Rhodoreae</taxon>
        <taxon>Rhododendron</taxon>
    </lineage>
</organism>
<evidence type="ECO:0000259" key="1">
    <source>
        <dbReference type="Pfam" id="PF10551"/>
    </source>
</evidence>
<dbReference type="EMBL" id="WJXA01000003">
    <property type="protein sequence ID" value="KAF7148743.1"/>
    <property type="molecule type" value="Genomic_DNA"/>
</dbReference>
<feature type="domain" description="MULE transposase" evidence="1">
    <location>
        <begin position="534"/>
        <end position="621"/>
    </location>
</feature>
<dbReference type="Pfam" id="PF10551">
    <property type="entry name" value="MULE"/>
    <property type="match status" value="1"/>
</dbReference>
<protein>
    <recommendedName>
        <fullName evidence="1">MULE transposase domain-containing protein</fullName>
    </recommendedName>
</protein>
<sequence length="762" mass="84765">MAMMAGESVVPANRGRGQLRLREALRHPAAGRRPHHHEPRDVIARAQSGTGKTSTIGITVCQIIDTQSRESGFVISATLPNKIWVMKRKFMTDPVRIVVKRAELTLEGIKLFFIAIEREEWKFDTLCDLYDTLTITQAVIFCNTKRKVKFRHILLFSLFSDILKFTDICRDPSLVLLALVDLLYSSYVVLQSFASNTFVAVLKYHNKSFEVLCMLFNCLSDLCQGPDLPEASGGSKLDADIVLKLIPQWSNNVEDWNLLVEPLIDKLFAEPSNAIIVTFLSYISEQFGRCCRCSPSPGSVAYKTAGGLKLLPLRVFNNLDSSLMYGVLRDQVGRIFLFVSVLESGQLKTASFTSHEAVLFSMNVMIIDVIYGIYVALVHGRLMTYDTFPYKGDLIPECSLDFLLTFLLFFGNPNTGYFDINDPGCVAGILLNRAFNNFEFYDVRKLAAELSGRIHPQGIWQCDFLSLNGILLSPTWEFGFLYLASVTWHSKLTVSSGIQIRGRDSIVHPAMLEIRNTIETILLWPSLDGDEENYLKGLYVGQLLTAIGVEPNDAVYPIAVVEKQNKDTWMWFFELMRIDLGITPSNEPEFTFINDRQKGRLPGLVETFPSTEHRHCCKHLLGNFMKIFKGLPVMNKENPDACKWLEAEPARKCGKHGHNRRTCTAASGAETNDGSAEVTVVLRAETYDGAGEVTGVGRGSNTGVGRAGRGSSYGLGRGGTAEWAELQTLDWAGLQALEKVKVVPNLSLKAQGFAEGGEALPC</sequence>
<keyword evidence="3" id="KW-1185">Reference proteome</keyword>
<reference evidence="2" key="1">
    <citation type="submission" date="2019-11" db="EMBL/GenBank/DDBJ databases">
        <authorList>
            <person name="Liu Y."/>
            <person name="Hou J."/>
            <person name="Li T.-Q."/>
            <person name="Guan C.-H."/>
            <person name="Wu X."/>
            <person name="Wu H.-Z."/>
            <person name="Ling F."/>
            <person name="Zhang R."/>
            <person name="Shi X.-G."/>
            <person name="Ren J.-P."/>
            <person name="Chen E.-F."/>
            <person name="Sun J.-M."/>
        </authorList>
    </citation>
    <scope>NUCLEOTIDE SEQUENCE</scope>
    <source>
        <strain evidence="2">Adult_tree_wgs_1</strain>
        <tissue evidence="2">Leaves</tissue>
    </source>
</reference>
<dbReference type="Proteomes" id="UP000626092">
    <property type="component" value="Unassembled WGS sequence"/>
</dbReference>
<dbReference type="OrthoDB" id="1739574at2759"/>
<name>A0A834H959_RHOSS</name>